<keyword evidence="2" id="KW-0560">Oxidoreductase</keyword>
<dbReference type="SUPFAM" id="SSF55347">
    <property type="entry name" value="Glyceraldehyde-3-phosphate dehydrogenase-like, C-terminal domain"/>
    <property type="match status" value="1"/>
</dbReference>
<dbReference type="InterPro" id="IPR000683">
    <property type="entry name" value="Gfo/Idh/MocA-like_OxRdtase_N"/>
</dbReference>
<accession>A0A2I2G131</accession>
<dbReference type="PANTHER" id="PTHR22604:SF105">
    <property type="entry name" value="TRANS-1,2-DIHYDROBENZENE-1,2-DIOL DEHYDROGENASE"/>
    <property type="match status" value="1"/>
</dbReference>
<gene>
    <name evidence="8" type="ORF">P170DRAFT_498535</name>
</gene>
<evidence type="ECO:0000256" key="4">
    <source>
        <dbReference type="ARBA" id="ARBA00042988"/>
    </source>
</evidence>
<keyword evidence="9" id="KW-1185">Reference proteome</keyword>
<dbReference type="EMBL" id="MSFO01000006">
    <property type="protein sequence ID" value="PLB46590.1"/>
    <property type="molecule type" value="Genomic_DNA"/>
</dbReference>
<dbReference type="GO" id="GO:0000166">
    <property type="term" value="F:nucleotide binding"/>
    <property type="evidence" value="ECO:0007669"/>
    <property type="project" value="InterPro"/>
</dbReference>
<dbReference type="Gene3D" id="3.30.360.10">
    <property type="entry name" value="Dihydrodipicolinate Reductase, domain 2"/>
    <property type="match status" value="1"/>
</dbReference>
<comment type="caution">
    <text evidence="8">The sequence shown here is derived from an EMBL/GenBank/DDBJ whole genome shotgun (WGS) entry which is preliminary data.</text>
</comment>
<reference evidence="8 9" key="1">
    <citation type="submission" date="2016-12" db="EMBL/GenBank/DDBJ databases">
        <title>The genomes of Aspergillus section Nigri reveals drivers in fungal speciation.</title>
        <authorList>
            <consortium name="DOE Joint Genome Institute"/>
            <person name="Vesth T.C."/>
            <person name="Nybo J."/>
            <person name="Theobald S."/>
            <person name="Brandl J."/>
            <person name="Frisvad J.C."/>
            <person name="Nielsen K.F."/>
            <person name="Lyhne E.K."/>
            <person name="Kogle M.E."/>
            <person name="Kuo A."/>
            <person name="Riley R."/>
            <person name="Clum A."/>
            <person name="Nolan M."/>
            <person name="Lipzen A."/>
            <person name="Salamov A."/>
            <person name="Henrissat B."/>
            <person name="Wiebenga A."/>
            <person name="De Vries R.P."/>
            <person name="Grigoriev I.V."/>
            <person name="Mortensen U.H."/>
            <person name="Andersen M.R."/>
            <person name="Baker S.E."/>
        </authorList>
    </citation>
    <scope>NUCLEOTIDE SEQUENCE [LARGE SCALE GENOMIC DNA]</scope>
    <source>
        <strain evidence="8 9">IBT 23096</strain>
    </source>
</reference>
<name>A0A2I2G131_9EURO</name>
<feature type="domain" description="Gfo/Idh/MocA-like oxidoreductase N-terminal" evidence="6">
    <location>
        <begin position="6"/>
        <end position="131"/>
    </location>
</feature>
<dbReference type="RefSeq" id="XP_024701892.1">
    <property type="nucleotide sequence ID" value="XM_024854136.1"/>
</dbReference>
<protein>
    <recommendedName>
        <fullName evidence="3">D-xylose 1-dehydrogenase (NADP(+), D-xylono-1,5-lactone-forming)</fullName>
        <ecNumber evidence="3">1.1.1.179</ecNumber>
    </recommendedName>
    <alternativeName>
        <fullName evidence="4">D-xylose-NADP dehydrogenase</fullName>
    </alternativeName>
</protein>
<dbReference type="InterPro" id="IPR036291">
    <property type="entry name" value="NAD(P)-bd_dom_sf"/>
</dbReference>
<dbReference type="STRING" id="1392250.A0A2I2G131"/>
<dbReference type="OrthoDB" id="2129491at2759"/>
<organism evidence="8 9">
    <name type="scientific">Aspergillus steynii IBT 23096</name>
    <dbReference type="NCBI Taxonomy" id="1392250"/>
    <lineage>
        <taxon>Eukaryota</taxon>
        <taxon>Fungi</taxon>
        <taxon>Dikarya</taxon>
        <taxon>Ascomycota</taxon>
        <taxon>Pezizomycotina</taxon>
        <taxon>Eurotiomycetes</taxon>
        <taxon>Eurotiomycetidae</taxon>
        <taxon>Eurotiales</taxon>
        <taxon>Aspergillaceae</taxon>
        <taxon>Aspergillus</taxon>
        <taxon>Aspergillus subgen. Circumdati</taxon>
    </lineage>
</organism>
<dbReference type="AlphaFoldDB" id="A0A2I2G131"/>
<dbReference type="InterPro" id="IPR050984">
    <property type="entry name" value="Gfo/Idh/MocA_domain"/>
</dbReference>
<dbReference type="SUPFAM" id="SSF51735">
    <property type="entry name" value="NAD(P)-binding Rossmann-fold domains"/>
    <property type="match status" value="1"/>
</dbReference>
<dbReference type="EC" id="1.1.1.179" evidence="3"/>
<evidence type="ECO:0000259" key="6">
    <source>
        <dbReference type="Pfam" id="PF01408"/>
    </source>
</evidence>
<evidence type="ECO:0000256" key="2">
    <source>
        <dbReference type="ARBA" id="ARBA00023002"/>
    </source>
</evidence>
<comment type="catalytic activity">
    <reaction evidence="5">
        <text>D-xylose + NADP(+) = D-xylono-1,5-lactone + NADPH + H(+)</text>
        <dbReference type="Rhea" id="RHEA:22000"/>
        <dbReference type="ChEBI" id="CHEBI:15378"/>
        <dbReference type="ChEBI" id="CHEBI:15867"/>
        <dbReference type="ChEBI" id="CHEBI:53455"/>
        <dbReference type="ChEBI" id="CHEBI:57783"/>
        <dbReference type="ChEBI" id="CHEBI:58349"/>
        <dbReference type="EC" id="1.1.1.179"/>
    </reaction>
</comment>
<sequence>MTLPTLRWGIIGTGLISSWFVSDLVETREDAQATHLIQAIGSSSDTKAQAFIKEHSPNSNPSLYSSYDGVYADPNVDIVYIGLPHVFHKEACLQAISHGKHVLCEKPFTVNAREAKEVFEAARQKGVFVMEALWTRFMPLVRQLTQIIHVDKAIGNVHRVFCDFGLDIDLDNLPDSSRLKDPALGAGSLLDIGIYSLTWGLLLLEDHPPDDAAQPQVFSAQTLHAGADIATSIILSYPDSGRQGILTSTMQTKTNPVFARVEGSRGSITIEGVAASLPGKFTVFSKDAKMEPVVYEAPKSPGKGFFYEADAVALDIAAKRVENEIMPWKETVRVLEIMDGIRERGGGHFPQDD</sequence>
<dbReference type="Gene3D" id="3.40.50.720">
    <property type="entry name" value="NAD(P)-binding Rossmann-like Domain"/>
    <property type="match status" value="1"/>
</dbReference>
<dbReference type="Proteomes" id="UP000234275">
    <property type="component" value="Unassembled WGS sequence"/>
</dbReference>
<dbReference type="PANTHER" id="PTHR22604">
    <property type="entry name" value="OXIDOREDUCTASES"/>
    <property type="match status" value="1"/>
</dbReference>
<evidence type="ECO:0000313" key="8">
    <source>
        <dbReference type="EMBL" id="PLB46590.1"/>
    </source>
</evidence>
<dbReference type="Pfam" id="PF01408">
    <property type="entry name" value="GFO_IDH_MocA"/>
    <property type="match status" value="1"/>
</dbReference>
<dbReference type="Pfam" id="PF22725">
    <property type="entry name" value="GFO_IDH_MocA_C3"/>
    <property type="match status" value="1"/>
</dbReference>
<dbReference type="GeneID" id="36561841"/>
<comment type="similarity">
    <text evidence="1">Belongs to the Gfo/Idh/MocA family.</text>
</comment>
<feature type="domain" description="GFO/IDH/MocA-like oxidoreductase" evidence="7">
    <location>
        <begin position="144"/>
        <end position="268"/>
    </location>
</feature>
<evidence type="ECO:0000313" key="9">
    <source>
        <dbReference type="Proteomes" id="UP000234275"/>
    </source>
</evidence>
<evidence type="ECO:0000256" key="1">
    <source>
        <dbReference type="ARBA" id="ARBA00010928"/>
    </source>
</evidence>
<dbReference type="VEuPathDB" id="FungiDB:P170DRAFT_498535"/>
<dbReference type="InterPro" id="IPR055170">
    <property type="entry name" value="GFO_IDH_MocA-like_dom"/>
</dbReference>
<dbReference type="GO" id="GO:0047837">
    <property type="term" value="F:D-xylose 1-dehydrogenase (NADP+) activity"/>
    <property type="evidence" value="ECO:0007669"/>
    <property type="project" value="UniProtKB-EC"/>
</dbReference>
<evidence type="ECO:0000256" key="3">
    <source>
        <dbReference type="ARBA" id="ARBA00038984"/>
    </source>
</evidence>
<evidence type="ECO:0000256" key="5">
    <source>
        <dbReference type="ARBA" id="ARBA00049233"/>
    </source>
</evidence>
<evidence type="ECO:0000259" key="7">
    <source>
        <dbReference type="Pfam" id="PF22725"/>
    </source>
</evidence>
<proteinExistence type="inferred from homology"/>